<evidence type="ECO:0000256" key="7">
    <source>
        <dbReference type="SAM" id="MobiDB-lite"/>
    </source>
</evidence>
<gene>
    <name evidence="9" type="ORF">MGL_1512</name>
</gene>
<keyword evidence="10" id="KW-1185">Reference proteome</keyword>
<dbReference type="EC" id="3.1.1.5" evidence="6"/>
<evidence type="ECO:0000256" key="2">
    <source>
        <dbReference type="ARBA" id="ARBA00022801"/>
    </source>
</evidence>
<dbReference type="STRING" id="425265.A8PXS1"/>
<dbReference type="GO" id="GO:0005829">
    <property type="term" value="C:cytosol"/>
    <property type="evidence" value="ECO:0007669"/>
    <property type="project" value="TreeGrafter"/>
</dbReference>
<dbReference type="GeneID" id="5855636"/>
<dbReference type="GO" id="GO:0004622">
    <property type="term" value="F:phosphatidylcholine lysophospholipase activity"/>
    <property type="evidence" value="ECO:0007669"/>
    <property type="project" value="UniProtKB-EC"/>
</dbReference>
<dbReference type="InParanoid" id="A8PXS1"/>
<dbReference type="InterPro" id="IPR016035">
    <property type="entry name" value="Acyl_Trfase/lysoPLipase"/>
</dbReference>
<dbReference type="EMBL" id="AAYY01000004">
    <property type="protein sequence ID" value="EDP44115.1"/>
    <property type="molecule type" value="Genomic_DNA"/>
</dbReference>
<dbReference type="PROSITE" id="PS51210">
    <property type="entry name" value="PLA2C"/>
    <property type="match status" value="1"/>
</dbReference>
<organism evidence="9 10">
    <name type="scientific">Malassezia globosa (strain ATCC MYA-4612 / CBS 7966)</name>
    <name type="common">Dandruff-associated fungus</name>
    <dbReference type="NCBI Taxonomy" id="425265"/>
    <lineage>
        <taxon>Eukaryota</taxon>
        <taxon>Fungi</taxon>
        <taxon>Dikarya</taxon>
        <taxon>Basidiomycota</taxon>
        <taxon>Ustilaginomycotina</taxon>
        <taxon>Malasseziomycetes</taxon>
        <taxon>Malasseziales</taxon>
        <taxon>Malasseziaceae</taxon>
        <taxon>Malassezia</taxon>
    </lineage>
</organism>
<feature type="compositionally biased region" description="Polar residues" evidence="7">
    <location>
        <begin position="534"/>
        <end position="568"/>
    </location>
</feature>
<accession>A8PXS1</accession>
<sequence length="1001" mass="111600">MQALLASATRREGRASMSSSVDRTASATGAGAESSAASGDTNVGGFWWQERRFPFLFPPPQIPLSLPPPVRLPRIPLFERWRLRWHDMSHLRRLVAHDDKDVETFPELEWDAQVRCSSDLHADEKSAMRKRRLLMSSEGTNALAQFLQLPSSEYVHPDDVPLIAIGGSGGGYRAMFGYAGFLKEAENTGLLQCTMWSSAVSGSCWTLAVYYTIAQCSTDVMIAHLLAMAHEEAHPMSLHAMDRVARSSRGIYYLLGPLLRKSRNKTLHCRIMDFYATLVLSYQFLPRPLSLFGTDYSYNGPDSRREPSLQEQAMWAKYEPSEGLSRKSFQWSKVWTRAKLNEGLQPIPILTGVRRVWRPYSKAEVTVADNVPGHEKTPLVGSGYDWYEISPLELGCRNIGAWIPTWAYGRAFENGQSKHRGPEEMLASIVGQCTGAPAGPLTAYISTLLASIPQGTVMSTLLKWVNNFVMMKQWEKRWGNPIRAADEPNPFYGRGQDDVIVDMGPTLEKVEPPASAVTHSPRALSPGPAEAQQPRISRPTSKLHQPSESAQASAPTEPNLPHTPSQQDMPYERESNEQASPSIKRPEPAHTLPWEMWHTGEQINAFLANLPRLPELAMEHTLRPRRDSGASASTSLYEHDPETFMAPIEDLEDVTPTFDENGKGQPAADQPSQPRSKQWRWEHTRRLRLMDSGLSNNLPNHVLARDERQADVIISFDASSDVKTGAAVARIHEFGKECGIEIKKRELNYERPRTDGNETTSGENRPGRVANGSVSPSELERHYKDEADKIREEYEPLSAQRFDGWRMKKNRSTDRAPDVHFVYCPLLPNAVQPGFDPTTAHYSTSYNLIWTADQVRALLRTAMANVEENSYAVGVIRDAVREAYENKKKARLTREAQLRSMYRPQYSHEMRASPEPMDQAQDRCEGLPLRHESSLNTPAPTTPDANATTKVAPPIIPTATTRPLNSTPSLGSPAQGHAAAPSPPASDPLSMLAPPISLTTT</sequence>
<evidence type="ECO:0000313" key="9">
    <source>
        <dbReference type="EMBL" id="EDP44115.1"/>
    </source>
</evidence>
<feature type="region of interest" description="Disordered" evidence="7">
    <location>
        <begin position="930"/>
        <end position="1001"/>
    </location>
</feature>
<protein>
    <recommendedName>
        <fullName evidence="6">Lysophospholipase</fullName>
        <ecNumber evidence="6">3.1.1.5</ecNumber>
    </recommendedName>
</protein>
<comment type="caution">
    <text evidence="9">The sequence shown here is derived from an EMBL/GenBank/DDBJ whole genome shotgun (WGS) entry which is preliminary data.</text>
</comment>
<dbReference type="PANTHER" id="PTHR10728:SF40">
    <property type="entry name" value="PATATIN FAMILY PROTEIN"/>
    <property type="match status" value="1"/>
</dbReference>
<dbReference type="OrthoDB" id="4084751at2759"/>
<evidence type="ECO:0000313" key="10">
    <source>
        <dbReference type="Proteomes" id="UP000008837"/>
    </source>
</evidence>
<comment type="catalytic activity">
    <reaction evidence="6">
        <text>a 1-acyl-sn-glycero-3-phosphocholine + H2O = sn-glycerol 3-phosphocholine + a fatty acid + H(+)</text>
        <dbReference type="Rhea" id="RHEA:15177"/>
        <dbReference type="ChEBI" id="CHEBI:15377"/>
        <dbReference type="ChEBI" id="CHEBI:15378"/>
        <dbReference type="ChEBI" id="CHEBI:16870"/>
        <dbReference type="ChEBI" id="CHEBI:28868"/>
        <dbReference type="ChEBI" id="CHEBI:58168"/>
        <dbReference type="EC" id="3.1.1.5"/>
    </reaction>
</comment>
<evidence type="ECO:0000259" key="8">
    <source>
        <dbReference type="PROSITE" id="PS51210"/>
    </source>
</evidence>
<dbReference type="AlphaFoldDB" id="A8PXS1"/>
<dbReference type="InterPro" id="IPR002642">
    <property type="entry name" value="LysoPLipase_cat_dom"/>
</dbReference>
<keyword evidence="4 5" id="KW-0443">Lipid metabolism</keyword>
<dbReference type="RefSeq" id="XP_001731329.1">
    <property type="nucleotide sequence ID" value="XM_001731277.1"/>
</dbReference>
<evidence type="ECO:0000256" key="1">
    <source>
        <dbReference type="ARBA" id="ARBA00008780"/>
    </source>
</evidence>
<dbReference type="Pfam" id="PF01735">
    <property type="entry name" value="PLA2_B"/>
    <property type="match status" value="1"/>
</dbReference>
<dbReference type="Gene3D" id="3.40.1090.10">
    <property type="entry name" value="Cytosolic phospholipase A2 catalytic domain"/>
    <property type="match status" value="2"/>
</dbReference>
<feature type="domain" description="PLA2c" evidence="8">
    <location>
        <begin position="104"/>
        <end position="493"/>
    </location>
</feature>
<feature type="region of interest" description="Disordered" evidence="7">
    <location>
        <begin position="511"/>
        <end position="588"/>
    </location>
</feature>
<keyword evidence="2 5" id="KW-0378">Hydrolase</keyword>
<dbReference type="Proteomes" id="UP000008837">
    <property type="component" value="Unassembled WGS sequence"/>
</dbReference>
<comment type="similarity">
    <text evidence="1 6">Belongs to the lysophospholipase family.</text>
</comment>
<proteinExistence type="inferred from homology"/>
<dbReference type="KEGG" id="mgl:MGL_1512"/>
<dbReference type="SUPFAM" id="SSF52151">
    <property type="entry name" value="FabD/lysophospholipase-like"/>
    <property type="match status" value="2"/>
</dbReference>
<dbReference type="OMA" id="IRHERPW"/>
<dbReference type="GO" id="GO:0004623">
    <property type="term" value="F:phospholipase A2 activity"/>
    <property type="evidence" value="ECO:0007669"/>
    <property type="project" value="TreeGrafter"/>
</dbReference>
<name>A8PXS1_MALGO</name>
<evidence type="ECO:0000256" key="3">
    <source>
        <dbReference type="ARBA" id="ARBA00022963"/>
    </source>
</evidence>
<feature type="compositionally biased region" description="Low complexity" evidence="7">
    <location>
        <begin position="24"/>
        <end position="39"/>
    </location>
</feature>
<feature type="compositionally biased region" description="Low complexity" evidence="7">
    <location>
        <begin position="936"/>
        <end position="961"/>
    </location>
</feature>
<dbReference type="GO" id="GO:0046475">
    <property type="term" value="P:glycerophospholipid catabolic process"/>
    <property type="evidence" value="ECO:0007669"/>
    <property type="project" value="TreeGrafter"/>
</dbReference>
<keyword evidence="3 5" id="KW-0442">Lipid degradation</keyword>
<evidence type="ECO:0000256" key="5">
    <source>
        <dbReference type="PROSITE-ProRule" id="PRU00555"/>
    </source>
</evidence>
<feature type="region of interest" description="Disordered" evidence="7">
    <location>
        <begin position="749"/>
        <end position="780"/>
    </location>
</feature>
<feature type="region of interest" description="Disordered" evidence="7">
    <location>
        <begin position="1"/>
        <end position="39"/>
    </location>
</feature>
<feature type="region of interest" description="Disordered" evidence="7">
    <location>
        <begin position="654"/>
        <end position="680"/>
    </location>
</feature>
<dbReference type="PANTHER" id="PTHR10728">
    <property type="entry name" value="CYTOSOLIC PHOSPHOLIPASE A2"/>
    <property type="match status" value="1"/>
</dbReference>
<evidence type="ECO:0000256" key="4">
    <source>
        <dbReference type="ARBA" id="ARBA00023098"/>
    </source>
</evidence>
<evidence type="ECO:0000256" key="6">
    <source>
        <dbReference type="RuleBase" id="RU362103"/>
    </source>
</evidence>
<reference evidence="9 10" key="1">
    <citation type="journal article" date="2007" name="Proc. Natl. Acad. Sci. U.S.A.">
        <title>Dandruff-associated Malassezia genomes reveal convergent and divergent virulence traits shared with plant and human fungal pathogens.</title>
        <authorList>
            <person name="Xu J."/>
            <person name="Saunders C.W."/>
            <person name="Hu P."/>
            <person name="Grant R.A."/>
            <person name="Boekhout T."/>
            <person name="Kuramae E.E."/>
            <person name="Kronstad J.W."/>
            <person name="Deangelis Y.M."/>
            <person name="Reeder N.L."/>
            <person name="Johnstone K.R."/>
            <person name="Leland M."/>
            <person name="Fieno A.M."/>
            <person name="Begley W.M."/>
            <person name="Sun Y."/>
            <person name="Lacey M.P."/>
            <person name="Chaudhary T."/>
            <person name="Keough T."/>
            <person name="Chu L."/>
            <person name="Sears R."/>
            <person name="Yuan B."/>
            <person name="Dawson T.L.Jr."/>
        </authorList>
    </citation>
    <scope>NUCLEOTIDE SEQUENCE [LARGE SCALE GENOMIC DNA]</scope>
    <source>
        <strain evidence="10">ATCC MYA-4612 / CBS 7966</strain>
    </source>
</reference>
<dbReference type="VEuPathDB" id="FungiDB:MGL_1512"/>